<evidence type="ECO:0000313" key="3">
    <source>
        <dbReference type="Proteomes" id="UP000053593"/>
    </source>
</evidence>
<feature type="region of interest" description="Disordered" evidence="1">
    <location>
        <begin position="114"/>
        <end position="183"/>
    </location>
</feature>
<feature type="compositionally biased region" description="Polar residues" evidence="1">
    <location>
        <begin position="155"/>
        <end position="166"/>
    </location>
</feature>
<proteinExistence type="predicted"/>
<evidence type="ECO:0000256" key="1">
    <source>
        <dbReference type="SAM" id="MobiDB-lite"/>
    </source>
</evidence>
<name>A0A0D0BMA5_9AGAR</name>
<feature type="region of interest" description="Disordered" evidence="1">
    <location>
        <begin position="1"/>
        <end position="29"/>
    </location>
</feature>
<accession>A0A0D0BMA5</accession>
<reference evidence="2 3" key="1">
    <citation type="submission" date="2014-04" db="EMBL/GenBank/DDBJ databases">
        <title>Evolutionary Origins and Diversification of the Mycorrhizal Mutualists.</title>
        <authorList>
            <consortium name="DOE Joint Genome Institute"/>
            <consortium name="Mycorrhizal Genomics Consortium"/>
            <person name="Kohler A."/>
            <person name="Kuo A."/>
            <person name="Nagy L.G."/>
            <person name="Floudas D."/>
            <person name="Copeland A."/>
            <person name="Barry K.W."/>
            <person name="Cichocki N."/>
            <person name="Veneault-Fourrey C."/>
            <person name="LaButti K."/>
            <person name="Lindquist E.A."/>
            <person name="Lipzen A."/>
            <person name="Lundell T."/>
            <person name="Morin E."/>
            <person name="Murat C."/>
            <person name="Riley R."/>
            <person name="Ohm R."/>
            <person name="Sun H."/>
            <person name="Tunlid A."/>
            <person name="Henrissat B."/>
            <person name="Grigoriev I.V."/>
            <person name="Hibbett D.S."/>
            <person name="Martin F."/>
        </authorList>
    </citation>
    <scope>NUCLEOTIDE SEQUENCE [LARGE SCALE GENOMIC DNA]</scope>
    <source>
        <strain evidence="2 3">FD-317 M1</strain>
    </source>
</reference>
<dbReference type="EMBL" id="KN834897">
    <property type="protein sequence ID" value="KIK50539.1"/>
    <property type="molecule type" value="Genomic_DNA"/>
</dbReference>
<dbReference type="AlphaFoldDB" id="A0A0D0BMA5"/>
<gene>
    <name evidence="2" type="ORF">GYMLUDRAFT_89250</name>
</gene>
<organism evidence="2 3">
    <name type="scientific">Collybiopsis luxurians FD-317 M1</name>
    <dbReference type="NCBI Taxonomy" id="944289"/>
    <lineage>
        <taxon>Eukaryota</taxon>
        <taxon>Fungi</taxon>
        <taxon>Dikarya</taxon>
        <taxon>Basidiomycota</taxon>
        <taxon>Agaricomycotina</taxon>
        <taxon>Agaricomycetes</taxon>
        <taxon>Agaricomycetidae</taxon>
        <taxon>Agaricales</taxon>
        <taxon>Marasmiineae</taxon>
        <taxon>Omphalotaceae</taxon>
        <taxon>Collybiopsis</taxon>
        <taxon>Collybiopsis luxurians</taxon>
    </lineage>
</organism>
<sequence>MSDQANTSHRPYPRPYQKPRSNVPSGDKRLFENASNFSIHGGEFNAVGGDVHRSYNDQRNSMHYHDQAQDNHKEFARGGILDGQYANFGDTTYGGSTTYHPGSRMPVDQRGALNVRNNGWSNMHDHYGSGDETFLSQSGEGIDSEKNNYPPPSYAGSNARRNSPTDNYERTPVPEPQQPLSAKEDQLKNRFVRCIKTDPHQTDIQQKSHKRLRDKFLVYMGLGEEEREEEICDDLKKALQVYLHDHEKTGNSQIREQGFKALRAYLHRETPKNLEGALNVFRQWESGTGEVGDMSANQKQG</sequence>
<keyword evidence="3" id="KW-1185">Reference proteome</keyword>
<dbReference type="OrthoDB" id="2857352at2759"/>
<dbReference type="HOGENOM" id="CLU_924544_0_0_1"/>
<protein>
    <submittedName>
        <fullName evidence="2">Uncharacterized protein</fullName>
    </submittedName>
</protein>
<dbReference type="Proteomes" id="UP000053593">
    <property type="component" value="Unassembled WGS sequence"/>
</dbReference>
<evidence type="ECO:0000313" key="2">
    <source>
        <dbReference type="EMBL" id="KIK50539.1"/>
    </source>
</evidence>